<name>A0A0S2T9V6_9GAMM</name>
<dbReference type="Pfam" id="PF01408">
    <property type="entry name" value="GFO_IDH_MocA"/>
    <property type="match status" value="1"/>
</dbReference>
<organism evidence="3 4">
    <name type="scientific">Candidatus Tenderia electrophaga</name>
    <dbReference type="NCBI Taxonomy" id="1748243"/>
    <lineage>
        <taxon>Bacteria</taxon>
        <taxon>Pseudomonadati</taxon>
        <taxon>Pseudomonadota</taxon>
        <taxon>Gammaproteobacteria</taxon>
        <taxon>Candidatus Tenderiales</taxon>
        <taxon>Candidatus Tenderiaceae</taxon>
        <taxon>Candidatus Tenderia</taxon>
    </lineage>
</organism>
<dbReference type="AlphaFoldDB" id="A0A0S2T9V6"/>
<dbReference type="PANTHER" id="PTHR43377:SF1">
    <property type="entry name" value="BILIVERDIN REDUCTASE A"/>
    <property type="match status" value="1"/>
</dbReference>
<dbReference type="InterPro" id="IPR000683">
    <property type="entry name" value="Gfo/Idh/MocA-like_OxRdtase_N"/>
</dbReference>
<evidence type="ECO:0000259" key="2">
    <source>
        <dbReference type="Pfam" id="PF22725"/>
    </source>
</evidence>
<feature type="domain" description="GFO/IDH/MocA-like oxidoreductase" evidence="2">
    <location>
        <begin position="151"/>
        <end position="225"/>
    </location>
</feature>
<proteinExistence type="predicted"/>
<accession>A0A0S2T9V6</accession>
<dbReference type="Gene3D" id="3.30.360.10">
    <property type="entry name" value="Dihydrodipicolinate Reductase, domain 2"/>
    <property type="match status" value="1"/>
</dbReference>
<dbReference type="InterPro" id="IPR051450">
    <property type="entry name" value="Gfo/Idh/MocA_Oxidoreductases"/>
</dbReference>
<dbReference type="STRING" id="1748243.Tel_01655"/>
<dbReference type="PANTHER" id="PTHR43377">
    <property type="entry name" value="BILIVERDIN REDUCTASE A"/>
    <property type="match status" value="1"/>
</dbReference>
<dbReference type="SUPFAM" id="SSF51735">
    <property type="entry name" value="NAD(P)-binding Rossmann-fold domains"/>
    <property type="match status" value="1"/>
</dbReference>
<keyword evidence="4" id="KW-1185">Reference proteome</keyword>
<evidence type="ECO:0000259" key="1">
    <source>
        <dbReference type="Pfam" id="PF01408"/>
    </source>
</evidence>
<evidence type="ECO:0000313" key="3">
    <source>
        <dbReference type="EMBL" id="ALP51944.1"/>
    </source>
</evidence>
<feature type="domain" description="Gfo/Idh/MocA-like oxidoreductase N-terminal" evidence="1">
    <location>
        <begin position="5"/>
        <end position="121"/>
    </location>
</feature>
<dbReference type="Proteomes" id="UP000055136">
    <property type="component" value="Chromosome"/>
</dbReference>
<dbReference type="Gene3D" id="3.40.50.720">
    <property type="entry name" value="NAD(P)-binding Rossmann-like Domain"/>
    <property type="match status" value="1"/>
</dbReference>
<dbReference type="GO" id="GO:0000166">
    <property type="term" value="F:nucleotide binding"/>
    <property type="evidence" value="ECO:0007669"/>
    <property type="project" value="InterPro"/>
</dbReference>
<dbReference type="InterPro" id="IPR055170">
    <property type="entry name" value="GFO_IDH_MocA-like_dom"/>
</dbReference>
<protein>
    <submittedName>
        <fullName evidence="3">Uncharacterized protein</fullName>
    </submittedName>
</protein>
<evidence type="ECO:0000313" key="4">
    <source>
        <dbReference type="Proteomes" id="UP000055136"/>
    </source>
</evidence>
<reference evidence="3" key="1">
    <citation type="submission" date="2015-10" db="EMBL/GenBank/DDBJ databases">
        <title>Description of Candidatus Tenderia electrophaga gen. nov, sp. nov., an Uncultivated Electroautotroph from a Biocathode Enrichment.</title>
        <authorList>
            <person name="Eddie B.J."/>
            <person name="Malanoski A.P."/>
            <person name="Wang Z."/>
            <person name="Hall R.J."/>
            <person name="Oh S.D."/>
            <person name="Heiner C."/>
            <person name="Lin B."/>
            <person name="Strycharz-Glaven S.M."/>
        </authorList>
    </citation>
    <scope>NUCLEOTIDE SEQUENCE [LARGE SCALE GENOMIC DNA]</scope>
    <source>
        <strain evidence="3">NRL1</strain>
    </source>
</reference>
<sequence length="325" mass="35710">MEPKIRIGVIGVGRFGMNHANTYRSMPNVELVGVADTDAQAVSRITSRLGCEGFTEPEKLLPRVEAVSIAVPAIFHRAIALPFIHAGIHILMEKPLAVTYEESLDLVAQAERAGIVFQVGHLERFSAGVMALSQRLQRPRFFEVHRLCKFAERAMDVDVILDLMIHDIDIVLSLTKSPVTSVSASGTPVVTNHLDIANARLEFANGCVANVTASRVSNKNHRRIRAFDQAHYYALDYGGEALEVVSARRQVRGGEDLSFQTERIAIRAHPPLLAELQAFIDAVRHDKTPVVSGRDGLEAVRVAGIIKQKIGNEHFTAHSVFPAHP</sequence>
<gene>
    <name evidence="3" type="ORF">Tel_01655</name>
</gene>
<dbReference type="Pfam" id="PF22725">
    <property type="entry name" value="GFO_IDH_MocA_C3"/>
    <property type="match status" value="1"/>
</dbReference>
<dbReference type="SUPFAM" id="SSF55347">
    <property type="entry name" value="Glyceraldehyde-3-phosphate dehydrogenase-like, C-terminal domain"/>
    <property type="match status" value="1"/>
</dbReference>
<dbReference type="EMBL" id="CP013099">
    <property type="protein sequence ID" value="ALP51944.1"/>
    <property type="molecule type" value="Genomic_DNA"/>
</dbReference>
<dbReference type="InterPro" id="IPR036291">
    <property type="entry name" value="NAD(P)-bd_dom_sf"/>
</dbReference>
<dbReference type="KEGG" id="tee:Tel_01655"/>